<evidence type="ECO:0000256" key="3">
    <source>
        <dbReference type="ARBA" id="ARBA00022525"/>
    </source>
</evidence>
<dbReference type="PRINTS" id="PR00970">
    <property type="entry name" value="RIBTRNSFRASE"/>
</dbReference>
<keyword evidence="3" id="KW-0964">Secreted</keyword>
<evidence type="ECO:0000256" key="11">
    <source>
        <dbReference type="RuleBase" id="RU361228"/>
    </source>
</evidence>
<dbReference type="GO" id="GO:0003950">
    <property type="term" value="F:NAD+ poly-ADP-ribosyltransferase activity"/>
    <property type="evidence" value="ECO:0007669"/>
    <property type="project" value="TreeGrafter"/>
</dbReference>
<gene>
    <name evidence="12" type="ORF">FQA47_020499</name>
</gene>
<dbReference type="InterPro" id="IPR050999">
    <property type="entry name" value="ADP-ribosyltransferase_ARG"/>
</dbReference>
<keyword evidence="4" id="KW-0800">Toxin</keyword>
<reference evidence="12" key="2">
    <citation type="journal article" name="BMC Genomics">
        <title>Long-read sequencing and de novo genome assembly of marine medaka (Oryzias melastigma).</title>
        <authorList>
            <person name="Liang P."/>
            <person name="Saqib H.S.A."/>
            <person name="Ni X."/>
            <person name="Shen Y."/>
        </authorList>
    </citation>
    <scope>NUCLEOTIDE SEQUENCE</scope>
    <source>
        <strain evidence="12">Bigg-433</strain>
    </source>
</reference>
<evidence type="ECO:0000256" key="4">
    <source>
        <dbReference type="ARBA" id="ARBA00022656"/>
    </source>
</evidence>
<dbReference type="GO" id="GO:0016779">
    <property type="term" value="F:nucleotidyltransferase activity"/>
    <property type="evidence" value="ECO:0007669"/>
    <property type="project" value="UniProtKB-KW"/>
</dbReference>
<comment type="similarity">
    <text evidence="2 11">Belongs to the Arg-specific ADP-ribosyltransferase family.</text>
</comment>
<proteinExistence type="inferred from homology"/>
<dbReference type="Gene3D" id="3.90.176.10">
    <property type="entry name" value="Toxin ADP-ribosyltransferase, Chain A, domain 1"/>
    <property type="match status" value="1"/>
</dbReference>
<evidence type="ECO:0000256" key="8">
    <source>
        <dbReference type="ARBA" id="ARBA00022857"/>
    </source>
</evidence>
<protein>
    <recommendedName>
        <fullName evidence="11">NAD(P)(+)--arginine ADP-ribosyltransferase</fullName>
        <ecNumber evidence="11">2.4.2.31</ecNumber>
    </recommendedName>
    <alternativeName>
        <fullName evidence="11">Mono(ADP-ribosyl)transferase</fullName>
    </alternativeName>
</protein>
<dbReference type="GO" id="GO:0005576">
    <property type="term" value="C:extracellular region"/>
    <property type="evidence" value="ECO:0007669"/>
    <property type="project" value="UniProtKB-SubCell"/>
</dbReference>
<comment type="catalytic activity">
    <reaction evidence="10 11">
        <text>L-arginyl-[protein] + NAD(+) = N(omega)-(ADP-D-ribosyl)-L-arginyl-[protein] + nicotinamide + H(+)</text>
        <dbReference type="Rhea" id="RHEA:19149"/>
        <dbReference type="Rhea" id="RHEA-COMP:10532"/>
        <dbReference type="Rhea" id="RHEA-COMP:15087"/>
        <dbReference type="ChEBI" id="CHEBI:15378"/>
        <dbReference type="ChEBI" id="CHEBI:17154"/>
        <dbReference type="ChEBI" id="CHEBI:29965"/>
        <dbReference type="ChEBI" id="CHEBI:57540"/>
        <dbReference type="ChEBI" id="CHEBI:142554"/>
        <dbReference type="EC" id="2.4.2.31"/>
    </reaction>
</comment>
<organism evidence="13 14">
    <name type="scientific">Oryzias melastigma</name>
    <name type="common">Marine medaka</name>
    <dbReference type="NCBI Taxonomy" id="30732"/>
    <lineage>
        <taxon>Eukaryota</taxon>
        <taxon>Metazoa</taxon>
        <taxon>Chordata</taxon>
        <taxon>Craniata</taxon>
        <taxon>Vertebrata</taxon>
        <taxon>Euteleostomi</taxon>
        <taxon>Actinopterygii</taxon>
        <taxon>Neopterygii</taxon>
        <taxon>Teleostei</taxon>
        <taxon>Neoteleostei</taxon>
        <taxon>Acanthomorphata</taxon>
        <taxon>Ovalentaria</taxon>
        <taxon>Atherinomorphae</taxon>
        <taxon>Beloniformes</taxon>
        <taxon>Adrianichthyidae</taxon>
        <taxon>Oryziinae</taxon>
        <taxon>Oryzias</taxon>
    </lineage>
</organism>
<dbReference type="Proteomes" id="UP000261560">
    <property type="component" value="Unplaced"/>
</dbReference>
<dbReference type="GO" id="GO:0106274">
    <property type="term" value="F:NAD+-protein-arginine ADP-ribosyltransferase activity"/>
    <property type="evidence" value="ECO:0007669"/>
    <property type="project" value="UniProtKB-EC"/>
</dbReference>
<comment type="subcellular location">
    <subcellularLocation>
        <location evidence="1">Secreted</location>
    </subcellularLocation>
</comment>
<keyword evidence="14" id="KW-1185">Reference proteome</keyword>
<dbReference type="PANTHER" id="PTHR10339">
    <property type="entry name" value="ADP-RIBOSYLTRANSFERASE"/>
    <property type="match status" value="1"/>
</dbReference>
<evidence type="ECO:0000256" key="5">
    <source>
        <dbReference type="ARBA" id="ARBA00022676"/>
    </source>
</evidence>
<dbReference type="PaxDb" id="30732-ENSOMEP00000006286"/>
<dbReference type="EMBL" id="WKFB01000157">
    <property type="protein sequence ID" value="KAF6733454.1"/>
    <property type="molecule type" value="Genomic_DNA"/>
</dbReference>
<keyword evidence="5 11" id="KW-0328">Glycosyltransferase</keyword>
<evidence type="ECO:0000313" key="13">
    <source>
        <dbReference type="Ensembl" id="ENSOMEP00000006286.1"/>
    </source>
</evidence>
<dbReference type="GeneTree" id="ENSGT00940000173396"/>
<dbReference type="EC" id="2.4.2.31" evidence="11"/>
<evidence type="ECO:0000256" key="10">
    <source>
        <dbReference type="ARBA" id="ARBA00047597"/>
    </source>
</evidence>
<evidence type="ECO:0000256" key="2">
    <source>
        <dbReference type="ARBA" id="ARBA00009558"/>
    </source>
</evidence>
<accession>A0A3B3BL42</accession>
<reference evidence="13" key="1">
    <citation type="submission" date="2025-05" db="UniProtKB">
        <authorList>
            <consortium name="Ensembl"/>
        </authorList>
    </citation>
    <scope>IDENTIFICATION</scope>
</reference>
<dbReference type="Pfam" id="PF01129">
    <property type="entry name" value="ART"/>
    <property type="match status" value="1"/>
</dbReference>
<keyword evidence="6 11" id="KW-0808">Transferase</keyword>
<keyword evidence="11" id="KW-0520">NAD</keyword>
<name>A0A3B3BL42_ORYME</name>
<evidence type="ECO:0000256" key="9">
    <source>
        <dbReference type="ARBA" id="ARBA00023026"/>
    </source>
</evidence>
<keyword evidence="7" id="KW-0548">Nucleotidyltransferase</keyword>
<sequence>MFSRVKLLLTALIFTAFYSNINVLVGSVKLLDMSHSVVDDMYEGCREKAMETVIHSGLLRKELDNSEKFQKAWNASTQCSFMIPGGIKEHTAALSAFYHGDKQFIRDVNTQVETMGDNLADFQFKSFHFLLMDALMLFKPHKCKTGFAIVDDLKIPKVGSAVRLAGFTMVDTDEELLGDLEDSIVLKIKSCYFVNLEESICRNNVDQMLLSPSEVFIVEKVDQISIEDANYVEVVLGHSSLNSTHNCLMFPRDAPVSSAHMLVPLITVYSLFSAML</sequence>
<evidence type="ECO:0000256" key="6">
    <source>
        <dbReference type="ARBA" id="ARBA00022679"/>
    </source>
</evidence>
<evidence type="ECO:0000313" key="12">
    <source>
        <dbReference type="EMBL" id="KAF6733454.1"/>
    </source>
</evidence>
<dbReference type="OrthoDB" id="423533at2759"/>
<dbReference type="SUPFAM" id="SSF56399">
    <property type="entry name" value="ADP-ribosylation"/>
    <property type="match status" value="1"/>
</dbReference>
<evidence type="ECO:0000256" key="1">
    <source>
        <dbReference type="ARBA" id="ARBA00004613"/>
    </source>
</evidence>
<keyword evidence="9" id="KW-0843">Virulence</keyword>
<evidence type="ECO:0000256" key="7">
    <source>
        <dbReference type="ARBA" id="ARBA00022695"/>
    </source>
</evidence>
<dbReference type="Proteomes" id="UP000646548">
    <property type="component" value="Unassembled WGS sequence"/>
</dbReference>
<keyword evidence="8 11" id="KW-0521">NADP</keyword>
<dbReference type="GO" id="GO:0090729">
    <property type="term" value="F:toxin activity"/>
    <property type="evidence" value="ECO:0007669"/>
    <property type="project" value="UniProtKB-KW"/>
</dbReference>
<dbReference type="OMA" id="SPAEEFT"/>
<dbReference type="AlphaFoldDB" id="A0A3B3BL42"/>
<dbReference type="PANTHER" id="PTHR10339:SF25">
    <property type="entry name" value="SECRETED EXOENZYME S"/>
    <property type="match status" value="1"/>
</dbReference>
<dbReference type="InterPro" id="IPR000768">
    <property type="entry name" value="ART"/>
</dbReference>
<dbReference type="Ensembl" id="ENSOMET00000006071.1">
    <property type="protein sequence ID" value="ENSOMEP00000006286.1"/>
    <property type="gene ID" value="ENSOMEG00000007336.1"/>
</dbReference>
<evidence type="ECO:0000313" key="14">
    <source>
        <dbReference type="Proteomes" id="UP000261560"/>
    </source>
</evidence>